<name>A0ACB7EWC7_NIBAL</name>
<comment type="caution">
    <text evidence="1">The sequence shown here is derived from an EMBL/GenBank/DDBJ whole genome shotgun (WGS) entry which is preliminary data.</text>
</comment>
<sequence length="268" mass="31954">QEQRRRLLQEMCANDSVVFPGKNRSFDDIPNKELDHLIVDDRHGIIYCYVPKVACSNWKRIMIILSESLLRDGVPQRDPLAIPRDLVKLKKYTKFLFVRDPFVRLISAYRNKFELRNEDFYRRFAQVMLRRYANQPTPPASVDEAFGVGIHPSFSHFIQYLLDPQTEKEMPFNEHWRQVYRLCHPCQIQYDFVGHLETAEEDAEHLLRQLRVDNVVEFPTSHRNLTASSWEADWFSTVPIEARRELYKLYEPDFRLFGYDRPDSILNE</sequence>
<protein>
    <submittedName>
        <fullName evidence="1">Carbohydrate sulfotransferase 12</fullName>
    </submittedName>
</protein>
<proteinExistence type="predicted"/>
<gene>
    <name evidence="1" type="primary">CHST12.4</name>
    <name evidence="1" type="ORF">GBF38_005475</name>
</gene>
<evidence type="ECO:0000313" key="2">
    <source>
        <dbReference type="Proteomes" id="UP000805704"/>
    </source>
</evidence>
<dbReference type="EMBL" id="CM024808">
    <property type="protein sequence ID" value="KAG8006532.1"/>
    <property type="molecule type" value="Genomic_DNA"/>
</dbReference>
<evidence type="ECO:0000313" key="1">
    <source>
        <dbReference type="EMBL" id="KAG8006532.1"/>
    </source>
</evidence>
<feature type="non-terminal residue" evidence="1">
    <location>
        <position position="1"/>
    </location>
</feature>
<reference evidence="1" key="1">
    <citation type="submission" date="2020-04" db="EMBL/GenBank/DDBJ databases">
        <title>A chromosome-scale assembly and high-density genetic map of the yellow drum (Nibea albiflora) genome.</title>
        <authorList>
            <person name="Xu D."/>
            <person name="Zhang W."/>
            <person name="Chen R."/>
            <person name="Tan P."/>
            <person name="Wang L."/>
            <person name="Song H."/>
            <person name="Tian L."/>
            <person name="Zhu Q."/>
            <person name="Wang B."/>
        </authorList>
    </citation>
    <scope>NUCLEOTIDE SEQUENCE</scope>
    <source>
        <strain evidence="1">ZJHYS-2018</strain>
    </source>
</reference>
<organism evidence="1 2">
    <name type="scientific">Nibea albiflora</name>
    <name type="common">Yellow drum</name>
    <name type="synonym">Corvina albiflora</name>
    <dbReference type="NCBI Taxonomy" id="240163"/>
    <lineage>
        <taxon>Eukaryota</taxon>
        <taxon>Metazoa</taxon>
        <taxon>Chordata</taxon>
        <taxon>Craniata</taxon>
        <taxon>Vertebrata</taxon>
        <taxon>Euteleostomi</taxon>
        <taxon>Actinopterygii</taxon>
        <taxon>Neopterygii</taxon>
        <taxon>Teleostei</taxon>
        <taxon>Neoteleostei</taxon>
        <taxon>Acanthomorphata</taxon>
        <taxon>Eupercaria</taxon>
        <taxon>Sciaenidae</taxon>
        <taxon>Nibea</taxon>
    </lineage>
</organism>
<accession>A0ACB7EWC7</accession>
<dbReference type="Proteomes" id="UP000805704">
    <property type="component" value="Chromosome 20"/>
</dbReference>
<keyword evidence="2" id="KW-1185">Reference proteome</keyword>